<dbReference type="AlphaFoldDB" id="A0A562IR33"/>
<dbReference type="RefSeq" id="WP_153361226.1">
    <property type="nucleotide sequence ID" value="NZ_JABGDC010000124.1"/>
</dbReference>
<organism evidence="1 2">
    <name type="scientific">Modestobacter roseus</name>
    <dbReference type="NCBI Taxonomy" id="1181884"/>
    <lineage>
        <taxon>Bacteria</taxon>
        <taxon>Bacillati</taxon>
        <taxon>Actinomycetota</taxon>
        <taxon>Actinomycetes</taxon>
        <taxon>Geodermatophilales</taxon>
        <taxon>Geodermatophilaceae</taxon>
        <taxon>Modestobacter</taxon>
    </lineage>
</organism>
<dbReference type="OrthoDB" id="4943016at2"/>
<dbReference type="CDD" id="cd02980">
    <property type="entry name" value="TRX_Fd_family"/>
    <property type="match status" value="1"/>
</dbReference>
<sequence>MTSDRGGPVVAVCTGHRCAGLRRLAGTEDSVPRLAAAVRETSGAVLVTAECVGACDRAAVVGVARRAPDARAAGPALWLAETQSAERTAALVDWVRDDGAGVLPVCLRGAVAGVGAPPRPA</sequence>
<evidence type="ECO:0008006" key="3">
    <source>
        <dbReference type="Google" id="ProtNLM"/>
    </source>
</evidence>
<evidence type="ECO:0000313" key="2">
    <source>
        <dbReference type="Proteomes" id="UP000321490"/>
    </source>
</evidence>
<name>A0A562IR33_9ACTN</name>
<dbReference type="EMBL" id="VLKF01000001">
    <property type="protein sequence ID" value="TWH73173.1"/>
    <property type="molecule type" value="Genomic_DNA"/>
</dbReference>
<gene>
    <name evidence="1" type="ORF">JD78_01696</name>
</gene>
<proteinExistence type="predicted"/>
<accession>A0A562IR33</accession>
<keyword evidence="2" id="KW-1185">Reference proteome</keyword>
<comment type="caution">
    <text evidence="1">The sequence shown here is derived from an EMBL/GenBank/DDBJ whole genome shotgun (WGS) entry which is preliminary data.</text>
</comment>
<evidence type="ECO:0000313" key="1">
    <source>
        <dbReference type="EMBL" id="TWH73173.1"/>
    </source>
</evidence>
<protein>
    <recommendedName>
        <fullName evidence="3">(2Fe-2S) ferredoxin</fullName>
    </recommendedName>
</protein>
<dbReference type="Proteomes" id="UP000321490">
    <property type="component" value="Unassembled WGS sequence"/>
</dbReference>
<reference evidence="1 2" key="1">
    <citation type="submission" date="2019-07" db="EMBL/GenBank/DDBJ databases">
        <title>R&amp;d 2014.</title>
        <authorList>
            <person name="Klenk H.-P."/>
        </authorList>
    </citation>
    <scope>NUCLEOTIDE SEQUENCE [LARGE SCALE GENOMIC DNA]</scope>
    <source>
        <strain evidence="1 2">DSM 45764</strain>
    </source>
</reference>